<proteinExistence type="predicted"/>
<organism evidence="2 3">
    <name type="scientific">Brachionus calyciflorus</name>
    <dbReference type="NCBI Taxonomy" id="104777"/>
    <lineage>
        <taxon>Eukaryota</taxon>
        <taxon>Metazoa</taxon>
        <taxon>Spiralia</taxon>
        <taxon>Gnathifera</taxon>
        <taxon>Rotifera</taxon>
        <taxon>Eurotatoria</taxon>
        <taxon>Monogononta</taxon>
        <taxon>Pseudotrocha</taxon>
        <taxon>Ploima</taxon>
        <taxon>Brachionidae</taxon>
        <taxon>Brachionus</taxon>
    </lineage>
</organism>
<accession>A0A814N7H3</accession>
<gene>
    <name evidence="2" type="ORF">OXX778_LOCUS20516</name>
</gene>
<evidence type="ECO:0000313" key="3">
    <source>
        <dbReference type="Proteomes" id="UP000663879"/>
    </source>
</evidence>
<feature type="domain" description="PABC" evidence="1">
    <location>
        <begin position="1"/>
        <end position="71"/>
    </location>
</feature>
<dbReference type="SMART" id="SM00517">
    <property type="entry name" value="PolyA"/>
    <property type="match status" value="1"/>
</dbReference>
<dbReference type="Gene3D" id="1.10.1900.10">
    <property type="entry name" value="c-terminal domain of poly(a) binding protein"/>
    <property type="match status" value="1"/>
</dbReference>
<dbReference type="AlphaFoldDB" id="A0A814N7H3"/>
<comment type="caution">
    <text evidence="2">The sequence shown here is derived from an EMBL/GenBank/DDBJ whole genome shotgun (WGS) entry which is preliminary data.</text>
</comment>
<sequence length="82" mass="9843">MSENDDLEDQKEILREKLHPLVKEIHPEWVDQIIDILLELDNEEIINLIERHDFLEARVEEALVVVEQIENDKQNSYFNFSI</sequence>
<evidence type="ECO:0000259" key="1">
    <source>
        <dbReference type="PROSITE" id="PS51309"/>
    </source>
</evidence>
<evidence type="ECO:0000313" key="2">
    <source>
        <dbReference type="EMBL" id="CAF1087897.1"/>
    </source>
</evidence>
<dbReference type="InterPro" id="IPR036053">
    <property type="entry name" value="PABP-dom"/>
</dbReference>
<dbReference type="EMBL" id="CAJNOC010006881">
    <property type="protein sequence ID" value="CAF1087897.1"/>
    <property type="molecule type" value="Genomic_DNA"/>
</dbReference>
<dbReference type="InterPro" id="IPR002004">
    <property type="entry name" value="PABP_HYD_C"/>
</dbReference>
<protein>
    <recommendedName>
        <fullName evidence="1">PABC domain-containing protein</fullName>
    </recommendedName>
</protein>
<dbReference type="Pfam" id="PF00658">
    <property type="entry name" value="MLLE"/>
    <property type="match status" value="1"/>
</dbReference>
<reference evidence="2" key="1">
    <citation type="submission" date="2021-02" db="EMBL/GenBank/DDBJ databases">
        <authorList>
            <person name="Nowell W R."/>
        </authorList>
    </citation>
    <scope>NUCLEOTIDE SEQUENCE</scope>
    <source>
        <strain evidence="2">Ploen Becks lab</strain>
    </source>
</reference>
<dbReference type="GO" id="GO:0003723">
    <property type="term" value="F:RNA binding"/>
    <property type="evidence" value="ECO:0007669"/>
    <property type="project" value="InterPro"/>
</dbReference>
<dbReference type="Proteomes" id="UP000663879">
    <property type="component" value="Unassembled WGS sequence"/>
</dbReference>
<dbReference type="PROSITE" id="PS51309">
    <property type="entry name" value="PABC"/>
    <property type="match status" value="1"/>
</dbReference>
<keyword evidence="3" id="KW-1185">Reference proteome</keyword>
<name>A0A814N7H3_9BILA</name>
<dbReference type="SUPFAM" id="SSF63570">
    <property type="entry name" value="PABC (PABP) domain"/>
    <property type="match status" value="1"/>
</dbReference>